<reference evidence="3" key="1">
    <citation type="journal article" date="2019" name="Int. J. Syst. Evol. Microbiol.">
        <title>The Global Catalogue of Microorganisms (GCM) 10K type strain sequencing project: providing services to taxonomists for standard genome sequencing and annotation.</title>
        <authorList>
            <consortium name="The Broad Institute Genomics Platform"/>
            <consortium name="The Broad Institute Genome Sequencing Center for Infectious Disease"/>
            <person name="Wu L."/>
            <person name="Ma J."/>
        </authorList>
    </citation>
    <scope>NUCLEOTIDE SEQUENCE [LARGE SCALE GENOMIC DNA]</scope>
    <source>
        <strain evidence="3">DFY28</strain>
    </source>
</reference>
<keyword evidence="3" id="KW-1185">Reference proteome</keyword>
<protein>
    <submittedName>
        <fullName evidence="2">Uncharacterized protein</fullName>
    </submittedName>
</protein>
<accession>A0ABW1QZ30</accession>
<evidence type="ECO:0000313" key="3">
    <source>
        <dbReference type="Proteomes" id="UP001596098"/>
    </source>
</evidence>
<gene>
    <name evidence="2" type="ORF">ACFPWU_08235</name>
</gene>
<sequence>MATNPLHRPNWRGRSNVDALTIAALEHAEALAGHQFTVTQGSYQSTVVASAGTHDKGGVVDLAWCGHDACVGHLRRAGFWAWHRTPAQGKWKDHIHAVVKGHPNLAPAAARQVTAGEKGRNGLASTGPDDGPKVSVPTPTLPWPKTTRGKHVDDAIAATAKSARIAKKRGQTKRYRTLKTALGALRSLPKK</sequence>
<feature type="region of interest" description="Disordered" evidence="1">
    <location>
        <begin position="112"/>
        <end position="152"/>
    </location>
</feature>
<organism evidence="2 3">
    <name type="scientific">Nocardioides yefusunii</name>
    <dbReference type="NCBI Taxonomy" id="2500546"/>
    <lineage>
        <taxon>Bacteria</taxon>
        <taxon>Bacillati</taxon>
        <taxon>Actinomycetota</taxon>
        <taxon>Actinomycetes</taxon>
        <taxon>Propionibacteriales</taxon>
        <taxon>Nocardioidaceae</taxon>
        <taxon>Nocardioides</taxon>
    </lineage>
</organism>
<dbReference type="EMBL" id="JBHSQI010000004">
    <property type="protein sequence ID" value="MFC6153648.1"/>
    <property type="molecule type" value="Genomic_DNA"/>
</dbReference>
<proteinExistence type="predicted"/>
<name>A0ABW1QZ30_9ACTN</name>
<evidence type="ECO:0000256" key="1">
    <source>
        <dbReference type="SAM" id="MobiDB-lite"/>
    </source>
</evidence>
<comment type="caution">
    <text evidence="2">The sequence shown here is derived from an EMBL/GenBank/DDBJ whole genome shotgun (WGS) entry which is preliminary data.</text>
</comment>
<dbReference type="RefSeq" id="WP_128220055.1">
    <property type="nucleotide sequence ID" value="NZ_CP034929.1"/>
</dbReference>
<dbReference type="Proteomes" id="UP001596098">
    <property type="component" value="Unassembled WGS sequence"/>
</dbReference>
<evidence type="ECO:0000313" key="2">
    <source>
        <dbReference type="EMBL" id="MFC6153648.1"/>
    </source>
</evidence>